<feature type="region of interest" description="Disordered" evidence="1">
    <location>
        <begin position="64"/>
        <end position="89"/>
    </location>
</feature>
<reference evidence="2" key="1">
    <citation type="submission" date="2020-03" db="EMBL/GenBank/DDBJ databases">
        <title>The deep terrestrial virosphere.</title>
        <authorList>
            <person name="Holmfeldt K."/>
            <person name="Nilsson E."/>
            <person name="Simone D."/>
            <person name="Lopez-Fernandez M."/>
            <person name="Wu X."/>
            <person name="de Brujin I."/>
            <person name="Lundin D."/>
            <person name="Andersson A."/>
            <person name="Bertilsson S."/>
            <person name="Dopson M."/>
        </authorList>
    </citation>
    <scope>NUCLEOTIDE SEQUENCE</scope>
    <source>
        <strain evidence="2">MM415B02848</strain>
    </source>
</reference>
<name>A0A6M3L0F4_9ZZZZ</name>
<dbReference type="EMBL" id="MT142747">
    <property type="protein sequence ID" value="QJA88003.1"/>
    <property type="molecule type" value="Genomic_DNA"/>
</dbReference>
<accession>A0A6M3L0F4</accession>
<dbReference type="AlphaFoldDB" id="A0A6M3L0F4"/>
<evidence type="ECO:0000313" key="2">
    <source>
        <dbReference type="EMBL" id="QJA88003.1"/>
    </source>
</evidence>
<evidence type="ECO:0000256" key="1">
    <source>
        <dbReference type="SAM" id="MobiDB-lite"/>
    </source>
</evidence>
<proteinExistence type="predicted"/>
<gene>
    <name evidence="2" type="ORF">MM415B02848_0003</name>
</gene>
<protein>
    <submittedName>
        <fullName evidence="2">Uncharacterized protein</fullName>
    </submittedName>
</protein>
<sequence length="110" mass="12489">MIYDVPPGRGRIFTNGHVQEICLPKDKEIIREIRTKGEEVVGNPWRSPADNLKEVPDEVRNMRKLASNASKESDDGVRPQKQRTVTQEKVHLDAARSLFRNTVLSQVEPA</sequence>
<organism evidence="2">
    <name type="scientific">viral metagenome</name>
    <dbReference type="NCBI Taxonomy" id="1070528"/>
    <lineage>
        <taxon>unclassified sequences</taxon>
        <taxon>metagenomes</taxon>
        <taxon>organismal metagenomes</taxon>
    </lineage>
</organism>